<protein>
    <submittedName>
        <fullName evidence="1">Uncharacterized protein</fullName>
    </submittedName>
</protein>
<gene>
    <name evidence="1" type="ORF">SAMN04488104_10061</name>
</gene>
<name>A0A1G6PEG4_9BACT</name>
<organism evidence="1 2">
    <name type="scientific">Algoriphagus faecimaris</name>
    <dbReference type="NCBI Taxonomy" id="686796"/>
    <lineage>
        <taxon>Bacteria</taxon>
        <taxon>Pseudomonadati</taxon>
        <taxon>Bacteroidota</taxon>
        <taxon>Cytophagia</taxon>
        <taxon>Cytophagales</taxon>
        <taxon>Cyclobacteriaceae</taxon>
        <taxon>Algoriphagus</taxon>
    </lineage>
</organism>
<evidence type="ECO:0000313" key="2">
    <source>
        <dbReference type="Proteomes" id="UP000199060"/>
    </source>
</evidence>
<proteinExistence type="predicted"/>
<dbReference type="AlphaFoldDB" id="A0A1G6PEG4"/>
<evidence type="ECO:0000313" key="1">
    <source>
        <dbReference type="EMBL" id="SDC78630.1"/>
    </source>
</evidence>
<dbReference type="Proteomes" id="UP000199060">
    <property type="component" value="Unassembled WGS sequence"/>
</dbReference>
<dbReference type="EMBL" id="FNAC01000006">
    <property type="protein sequence ID" value="SDC78630.1"/>
    <property type="molecule type" value="Genomic_DNA"/>
</dbReference>
<keyword evidence="2" id="KW-1185">Reference proteome</keyword>
<accession>A0A1G6PEG4</accession>
<reference evidence="2" key="1">
    <citation type="submission" date="2016-10" db="EMBL/GenBank/DDBJ databases">
        <authorList>
            <person name="Varghese N."/>
            <person name="Submissions S."/>
        </authorList>
    </citation>
    <scope>NUCLEOTIDE SEQUENCE [LARGE SCALE GENOMIC DNA]</scope>
    <source>
        <strain evidence="2">DSM 23095</strain>
    </source>
</reference>
<sequence>MKFKSVIGIDVSKSTLDAYLKINHC</sequence>
<feature type="non-terminal residue" evidence="1">
    <location>
        <position position="25"/>
    </location>
</feature>